<dbReference type="GeneID" id="92088075"/>
<feature type="region of interest" description="Disordered" evidence="1">
    <location>
        <begin position="362"/>
        <end position="429"/>
    </location>
</feature>
<organism evidence="2 3">
    <name type="scientific">Apiospora phragmitis</name>
    <dbReference type="NCBI Taxonomy" id="2905665"/>
    <lineage>
        <taxon>Eukaryota</taxon>
        <taxon>Fungi</taxon>
        <taxon>Dikarya</taxon>
        <taxon>Ascomycota</taxon>
        <taxon>Pezizomycotina</taxon>
        <taxon>Sordariomycetes</taxon>
        <taxon>Xylariomycetidae</taxon>
        <taxon>Amphisphaeriales</taxon>
        <taxon>Apiosporaceae</taxon>
        <taxon>Apiospora</taxon>
    </lineage>
</organism>
<feature type="compositionally biased region" description="Basic residues" evidence="1">
    <location>
        <begin position="395"/>
        <end position="405"/>
    </location>
</feature>
<protein>
    <submittedName>
        <fullName evidence="2">Uncharacterized protein</fullName>
    </submittedName>
</protein>
<evidence type="ECO:0000313" key="2">
    <source>
        <dbReference type="EMBL" id="KAK8076331.1"/>
    </source>
</evidence>
<sequence>MKSVVVEETAKQIEERLGINWSPAQKQAYLDSVKTVYLKRFETPYPINDFYTAGTQKMQDEWDAYWQGKPLKGPRYNKGLRRGTKTIDFAQLQYVIEQDESVQFRDADTKELVMVVLRDFFPDEAMRKAFTQVCLEVVERRRDDRREDLGQLCHFGYTCGSRHQPGLRLATCNKRLNTPARQEHERRLNYRAQGMAGLGWNILKSRLPDEIIQDYEDAIANAGAPRMDMMRTEKNFSFPFDGKMVTFDDLDLPPPSGLCSINHSRFTHKGNNGNKFFIACTTEAPADPSKGGNFFNASYGIMLKAATNTVTSWLPSDYHGTTLYEMIEGPEKRAGYEIRPDGGINTGFSFEVSKMIRNAVKQGVKRKSDPSTPPSSPAPSSSAEEVITVREPRAKRLRSTRRRRVPAADDDGGSNGVDDNDSSSSDYQP</sequence>
<keyword evidence="3" id="KW-1185">Reference proteome</keyword>
<reference evidence="2 3" key="1">
    <citation type="submission" date="2023-01" db="EMBL/GenBank/DDBJ databases">
        <title>Analysis of 21 Apiospora genomes using comparative genomics revels a genus with tremendous synthesis potential of carbohydrate active enzymes and secondary metabolites.</title>
        <authorList>
            <person name="Sorensen T."/>
        </authorList>
    </citation>
    <scope>NUCLEOTIDE SEQUENCE [LARGE SCALE GENOMIC DNA]</scope>
    <source>
        <strain evidence="2 3">CBS 135458</strain>
    </source>
</reference>
<gene>
    <name evidence="2" type="ORF">PG994_003603</name>
</gene>
<name>A0ABR1VYJ4_9PEZI</name>
<evidence type="ECO:0000256" key="1">
    <source>
        <dbReference type="SAM" id="MobiDB-lite"/>
    </source>
</evidence>
<dbReference type="Proteomes" id="UP001480595">
    <property type="component" value="Unassembled WGS sequence"/>
</dbReference>
<comment type="caution">
    <text evidence="2">The sequence shown here is derived from an EMBL/GenBank/DDBJ whole genome shotgun (WGS) entry which is preliminary data.</text>
</comment>
<evidence type="ECO:0000313" key="3">
    <source>
        <dbReference type="Proteomes" id="UP001480595"/>
    </source>
</evidence>
<accession>A0ABR1VYJ4</accession>
<dbReference type="EMBL" id="JAQQWL010000004">
    <property type="protein sequence ID" value="KAK8076331.1"/>
    <property type="molecule type" value="Genomic_DNA"/>
</dbReference>
<dbReference type="RefSeq" id="XP_066719290.1">
    <property type="nucleotide sequence ID" value="XM_066855012.1"/>
</dbReference>
<proteinExistence type="predicted"/>